<dbReference type="InterPro" id="IPR006047">
    <property type="entry name" value="GH13_cat_dom"/>
</dbReference>
<dbReference type="Pfam" id="PF02922">
    <property type="entry name" value="CBM_48"/>
    <property type="match status" value="1"/>
</dbReference>
<dbReference type="InterPro" id="IPR014756">
    <property type="entry name" value="Ig_E-set"/>
</dbReference>
<feature type="domain" description="Glycosyl hydrolase family 13 catalytic" evidence="2">
    <location>
        <begin position="132"/>
        <end position="523"/>
    </location>
</feature>
<dbReference type="Gene3D" id="3.20.20.80">
    <property type="entry name" value="Glycosidases"/>
    <property type="match status" value="1"/>
</dbReference>
<evidence type="ECO:0000313" key="3">
    <source>
        <dbReference type="EMBL" id="SHE37302.1"/>
    </source>
</evidence>
<organism evidence="3 4">
    <name type="scientific">Thermoanaerobacter uzonensis DSM 18761</name>
    <dbReference type="NCBI Taxonomy" id="1123369"/>
    <lineage>
        <taxon>Bacteria</taxon>
        <taxon>Bacillati</taxon>
        <taxon>Bacillota</taxon>
        <taxon>Clostridia</taxon>
        <taxon>Thermoanaerobacterales</taxon>
        <taxon>Thermoanaerobacteraceae</taxon>
        <taxon>Thermoanaerobacter</taxon>
    </lineage>
</organism>
<dbReference type="Proteomes" id="UP000184127">
    <property type="component" value="Unassembled WGS sequence"/>
</dbReference>
<evidence type="ECO:0000259" key="2">
    <source>
        <dbReference type="SMART" id="SM00642"/>
    </source>
</evidence>
<dbReference type="SUPFAM" id="SSF51445">
    <property type="entry name" value="(Trans)glycosidases"/>
    <property type="match status" value="1"/>
</dbReference>
<evidence type="ECO:0000256" key="1">
    <source>
        <dbReference type="ARBA" id="ARBA00008061"/>
    </source>
</evidence>
<dbReference type="SUPFAM" id="SSF81296">
    <property type="entry name" value="E set domains"/>
    <property type="match status" value="1"/>
</dbReference>
<dbReference type="Gene3D" id="2.60.40.1180">
    <property type="entry name" value="Golgi alpha-mannosidase II"/>
    <property type="match status" value="1"/>
</dbReference>
<comment type="similarity">
    <text evidence="1">Belongs to the glycosyl hydrolase 13 family.</text>
</comment>
<dbReference type="InterPro" id="IPR013780">
    <property type="entry name" value="Glyco_hydro_b"/>
</dbReference>
<dbReference type="InterPro" id="IPR049117">
    <property type="entry name" value="pulA_all-beta"/>
</dbReference>
<accession>A0A1M4SYK3</accession>
<dbReference type="GO" id="GO:0005975">
    <property type="term" value="P:carbohydrate metabolic process"/>
    <property type="evidence" value="ECO:0007669"/>
    <property type="project" value="InterPro"/>
</dbReference>
<dbReference type="SMART" id="SM00642">
    <property type="entry name" value="Aamy"/>
    <property type="match status" value="1"/>
</dbReference>
<dbReference type="GO" id="GO:0004553">
    <property type="term" value="F:hydrolase activity, hydrolyzing O-glycosyl compounds"/>
    <property type="evidence" value="ECO:0007669"/>
    <property type="project" value="InterPro"/>
</dbReference>
<dbReference type="InterPro" id="IPR013783">
    <property type="entry name" value="Ig-like_fold"/>
</dbReference>
<dbReference type="Pfam" id="PF21653">
    <property type="entry name" value="pulA_all-beta"/>
    <property type="match status" value="1"/>
</dbReference>
<dbReference type="PANTHER" id="PTHR43002">
    <property type="entry name" value="GLYCOGEN DEBRANCHING ENZYME"/>
    <property type="match status" value="1"/>
</dbReference>
<sequence>MYKNFEEYPVYNGDDLGCTFNPLYSKFRLWAPTAEKVYLCLFKDDKKREIEMEKSEGGTWFITVNENLKNVLYTYKIFRKGELVETVDPYAKALTANGTHGVVIDLKDTDPPGWSEDVKPSFDNPVDAIIYELHVRDFSVHKDSGIKNKGKYLAFTEKGTSYKGVKTGLDHLIELGITHVHLLPIQDFASVDELKGGYNWGYDPYHYFVPEGSYAVDPNDPISRIKEVKEMILSLHRAGIQVVMDVVYNHTYTVLNSIFDKVEPGYFYRHNSDGSYSNGSGCGNETASERPMVKKLIIDSLKYWVKEYHVDGFRFDLMGLHDIDTMKEIEKTLHSIDPSLLLYGEPWTAGPSVLPVEKQFLKGAQKGTRIAVFNDNFRNAIKGFPDDESKGFATGKKNVEKDIMKGVVGSIEYSAEIKDFTINPQETVNYVSCHDNLTLWDKISKSNPDATEEEKILMDKLATMIILTSQGIPFIHAGEEFLRTKKGNNNSFNAGDEINQLEWPRKLIYKEVFEYYQGLIKLRKEHPSFRMRTAEEIKSKLHFIKSPKNTIAFLISDNANSDPWKKITVIYNPTKSKVEVKIPQGNWKVVVDNRKAGILPIEKGDWTLSGSILTVPPLSGMVLFS</sequence>
<proteinExistence type="inferred from homology"/>
<name>A0A1M4SYK3_9THEO</name>
<gene>
    <name evidence="3" type="ORF">SAMN02745195_00313</name>
</gene>
<evidence type="ECO:0000313" key="4">
    <source>
        <dbReference type="Proteomes" id="UP000184127"/>
    </source>
</evidence>
<dbReference type="EMBL" id="FQUR01000006">
    <property type="protein sequence ID" value="SHE37302.1"/>
    <property type="molecule type" value="Genomic_DNA"/>
</dbReference>
<dbReference type="Gene3D" id="2.60.40.10">
    <property type="entry name" value="Immunoglobulins"/>
    <property type="match status" value="1"/>
</dbReference>
<keyword evidence="4" id="KW-1185">Reference proteome</keyword>
<dbReference type="NCBIfam" id="TIGR02104">
    <property type="entry name" value="pulA_typeI"/>
    <property type="match status" value="1"/>
</dbReference>
<protein>
    <submittedName>
        <fullName evidence="3">Pullulanase</fullName>
    </submittedName>
</protein>
<dbReference type="CDD" id="cd02860">
    <property type="entry name" value="E_set_Pullulanase"/>
    <property type="match status" value="1"/>
</dbReference>
<dbReference type="RefSeq" id="WP_072966859.1">
    <property type="nucleotide sequence ID" value="NZ_FQUR01000006.1"/>
</dbReference>
<dbReference type="SMR" id="A0A1M4SYK3"/>
<dbReference type="AlphaFoldDB" id="A0A1M4SYK3"/>
<reference evidence="4" key="1">
    <citation type="submission" date="2016-11" db="EMBL/GenBank/DDBJ databases">
        <authorList>
            <person name="Varghese N."/>
            <person name="Submissions S."/>
        </authorList>
    </citation>
    <scope>NUCLEOTIDE SEQUENCE [LARGE SCALE GENOMIC DNA]</scope>
    <source>
        <strain evidence="4">DSM 18761</strain>
    </source>
</reference>
<dbReference type="InterPro" id="IPR004193">
    <property type="entry name" value="Glyco_hydro_13_N"/>
</dbReference>
<dbReference type="CDD" id="cd11341">
    <property type="entry name" value="AmyAc_Pullulanase_LD-like"/>
    <property type="match status" value="1"/>
</dbReference>
<dbReference type="InterPro" id="IPR017853">
    <property type="entry name" value="GH"/>
</dbReference>
<dbReference type="InterPro" id="IPR011840">
    <property type="entry name" value="PulA_typeI"/>
</dbReference>
<dbReference type="Pfam" id="PF00128">
    <property type="entry name" value="Alpha-amylase"/>
    <property type="match status" value="2"/>
</dbReference>